<protein>
    <submittedName>
        <fullName evidence="2">Uncharacterized protein</fullName>
    </submittedName>
</protein>
<feature type="transmembrane region" description="Helical" evidence="1">
    <location>
        <begin position="6"/>
        <end position="24"/>
    </location>
</feature>
<name>A0ABU9XE77_9BACI</name>
<sequence>MKTKYVISAMGAGVVGYLVGANLMKKKEKDKHDEEGSTLYNAGKPDQVETLELDQLENAKMVSEGSQFGVQYYNNVKEEE</sequence>
<keyword evidence="1" id="KW-1133">Transmembrane helix</keyword>
<reference evidence="2 3" key="1">
    <citation type="submission" date="2024-05" db="EMBL/GenBank/DDBJ databases">
        <authorList>
            <person name="Haq I."/>
            <person name="Ullah Z."/>
            <person name="Ahmad R."/>
            <person name="Li M."/>
            <person name="Tong Y."/>
        </authorList>
    </citation>
    <scope>NUCLEOTIDE SEQUENCE [LARGE SCALE GENOMIC DNA]</scope>
    <source>
        <strain evidence="2 3">16A2E</strain>
    </source>
</reference>
<dbReference type="RefSeq" id="WP_345824025.1">
    <property type="nucleotide sequence ID" value="NZ_JBDIML010000001.1"/>
</dbReference>
<evidence type="ECO:0000313" key="2">
    <source>
        <dbReference type="EMBL" id="MEN2766580.1"/>
    </source>
</evidence>
<dbReference type="EMBL" id="JBDIML010000001">
    <property type="protein sequence ID" value="MEN2766580.1"/>
    <property type="molecule type" value="Genomic_DNA"/>
</dbReference>
<evidence type="ECO:0000256" key="1">
    <source>
        <dbReference type="SAM" id="Phobius"/>
    </source>
</evidence>
<evidence type="ECO:0000313" key="3">
    <source>
        <dbReference type="Proteomes" id="UP001444625"/>
    </source>
</evidence>
<proteinExistence type="predicted"/>
<organism evidence="2 3">
    <name type="scientific">Ornithinibacillus xuwenensis</name>
    <dbReference type="NCBI Taxonomy" id="3144668"/>
    <lineage>
        <taxon>Bacteria</taxon>
        <taxon>Bacillati</taxon>
        <taxon>Bacillota</taxon>
        <taxon>Bacilli</taxon>
        <taxon>Bacillales</taxon>
        <taxon>Bacillaceae</taxon>
        <taxon>Ornithinibacillus</taxon>
    </lineage>
</organism>
<keyword evidence="3" id="KW-1185">Reference proteome</keyword>
<comment type="caution">
    <text evidence="2">The sequence shown here is derived from an EMBL/GenBank/DDBJ whole genome shotgun (WGS) entry which is preliminary data.</text>
</comment>
<keyword evidence="1" id="KW-0472">Membrane</keyword>
<dbReference type="Proteomes" id="UP001444625">
    <property type="component" value="Unassembled WGS sequence"/>
</dbReference>
<keyword evidence="1" id="KW-0812">Transmembrane</keyword>
<gene>
    <name evidence="2" type="ORF">ABC228_05215</name>
</gene>
<accession>A0ABU9XE77</accession>